<reference evidence="2" key="1">
    <citation type="submission" date="2023-03" db="EMBL/GenBank/DDBJ databases">
        <authorList>
            <person name="Steffen K."/>
            <person name="Cardenas P."/>
        </authorList>
    </citation>
    <scope>NUCLEOTIDE SEQUENCE</scope>
</reference>
<accession>A0AA35WWK2</accession>
<evidence type="ECO:0000313" key="3">
    <source>
        <dbReference type="Proteomes" id="UP001174909"/>
    </source>
</evidence>
<evidence type="ECO:0000313" key="2">
    <source>
        <dbReference type="EMBL" id="CAI8031481.1"/>
    </source>
</evidence>
<feature type="compositionally biased region" description="Low complexity" evidence="1">
    <location>
        <begin position="8"/>
        <end position="35"/>
    </location>
</feature>
<organism evidence="2 3">
    <name type="scientific">Geodia barretti</name>
    <name type="common">Barrett's horny sponge</name>
    <dbReference type="NCBI Taxonomy" id="519541"/>
    <lineage>
        <taxon>Eukaryota</taxon>
        <taxon>Metazoa</taxon>
        <taxon>Porifera</taxon>
        <taxon>Demospongiae</taxon>
        <taxon>Heteroscleromorpha</taxon>
        <taxon>Tetractinellida</taxon>
        <taxon>Astrophorina</taxon>
        <taxon>Geodiidae</taxon>
        <taxon>Geodia</taxon>
    </lineage>
</organism>
<sequence>MCPRRSLTDTTSADSVDDSPTPTPPSTLSSAVLSTDSEDDDSLPERCNKDVCEINHGEPSSPGLPKLDWAEGLALPTRFSTPTTKAIETGVLTKSARVEIVHSVATLMLMHTSRPTPHDLDTVSRRLIVKHPKLRDTVDKGYMLNEFCSLTGAEECKFKENWGKYEKLVFKYAPLEQKKSLKIFCISIMLRSVTMLVDRTAAYTLDLLWALLSTNRSSGQPLISIFEGESLDIEECIAGLNTTAPCIAAFGVTRDNIADVKVIVETDNILPVNTLSTSIHVCFACYYIFNISFPPSYKHILLFLEKYVYGLKSSQKLPMSVVLVHDGMERVLDT</sequence>
<dbReference type="PANTHER" id="PTHR31025:SF9">
    <property type="entry name" value="SI:DKEY-286J15.1"/>
    <property type="match status" value="1"/>
</dbReference>
<dbReference type="Proteomes" id="UP001174909">
    <property type="component" value="Unassembled WGS sequence"/>
</dbReference>
<comment type="caution">
    <text evidence="2">The sequence shown here is derived from an EMBL/GenBank/DDBJ whole genome shotgun (WGS) entry which is preliminary data.</text>
</comment>
<dbReference type="PANTHER" id="PTHR31025">
    <property type="entry name" value="SI:CH211-196P9.1-RELATED"/>
    <property type="match status" value="1"/>
</dbReference>
<gene>
    <name evidence="2" type="ORF">GBAR_LOCUS17865</name>
</gene>
<protein>
    <submittedName>
        <fullName evidence="2">Uncharacterized protein</fullName>
    </submittedName>
</protein>
<dbReference type="AlphaFoldDB" id="A0AA35WWK2"/>
<keyword evidence="3" id="KW-1185">Reference proteome</keyword>
<evidence type="ECO:0000256" key="1">
    <source>
        <dbReference type="SAM" id="MobiDB-lite"/>
    </source>
</evidence>
<dbReference type="EMBL" id="CASHTH010002539">
    <property type="protein sequence ID" value="CAI8031481.1"/>
    <property type="molecule type" value="Genomic_DNA"/>
</dbReference>
<feature type="region of interest" description="Disordered" evidence="1">
    <location>
        <begin position="1"/>
        <end position="44"/>
    </location>
</feature>
<name>A0AA35WWK2_GEOBA</name>
<proteinExistence type="predicted"/>